<comment type="catalytic activity">
    <reaction evidence="9 10">
        <text>L-threonyl-[protein] + FAD = FMN-L-threonyl-[protein] + AMP + H(+)</text>
        <dbReference type="Rhea" id="RHEA:36847"/>
        <dbReference type="Rhea" id="RHEA-COMP:11060"/>
        <dbReference type="Rhea" id="RHEA-COMP:11061"/>
        <dbReference type="ChEBI" id="CHEBI:15378"/>
        <dbReference type="ChEBI" id="CHEBI:30013"/>
        <dbReference type="ChEBI" id="CHEBI:57692"/>
        <dbReference type="ChEBI" id="CHEBI:74257"/>
        <dbReference type="ChEBI" id="CHEBI:456215"/>
        <dbReference type="EC" id="2.7.1.180"/>
    </reaction>
</comment>
<dbReference type="InterPro" id="IPR024932">
    <property type="entry name" value="ApbE"/>
</dbReference>
<evidence type="ECO:0000256" key="7">
    <source>
        <dbReference type="ARBA" id="ARBA00022842"/>
    </source>
</evidence>
<gene>
    <name evidence="12" type="ORF">HHL25_05585</name>
</gene>
<keyword evidence="6 10" id="KW-0274">FAD</keyword>
<evidence type="ECO:0000256" key="3">
    <source>
        <dbReference type="ARBA" id="ARBA00022630"/>
    </source>
</evidence>
<accession>A0A7Y0AUD6</accession>
<dbReference type="PANTHER" id="PTHR30040">
    <property type="entry name" value="THIAMINE BIOSYNTHESIS LIPOPROTEIN APBE"/>
    <property type="match status" value="1"/>
</dbReference>
<dbReference type="Pfam" id="PF02424">
    <property type="entry name" value="ApbE"/>
    <property type="match status" value="1"/>
</dbReference>
<keyword evidence="5 10" id="KW-0479">Metal-binding</keyword>
<proteinExistence type="inferred from homology"/>
<comment type="caution">
    <text evidence="12">The sequence shown here is derived from an EMBL/GenBank/DDBJ whole genome shotgun (WGS) entry which is preliminary data.</text>
</comment>
<reference evidence="12 13" key="1">
    <citation type="submission" date="2020-04" db="EMBL/GenBank/DDBJ databases">
        <title>Rhizobium sp. S-51 isolated from soil.</title>
        <authorList>
            <person name="Dahal R.H."/>
        </authorList>
    </citation>
    <scope>NUCLEOTIDE SEQUENCE [LARGE SCALE GENOMIC DNA]</scope>
    <source>
        <strain evidence="12 13">S-51</strain>
    </source>
</reference>
<dbReference type="SUPFAM" id="SSF143631">
    <property type="entry name" value="ApbE-like"/>
    <property type="match status" value="1"/>
</dbReference>
<dbReference type="Proteomes" id="UP000541470">
    <property type="component" value="Unassembled WGS sequence"/>
</dbReference>
<comment type="cofactor">
    <cofactor evidence="11">
        <name>Mg(2+)</name>
        <dbReference type="ChEBI" id="CHEBI:18420"/>
    </cofactor>
    <cofactor evidence="11">
        <name>Mn(2+)</name>
        <dbReference type="ChEBI" id="CHEBI:29035"/>
    </cofactor>
    <text evidence="11">Magnesium. Can also use manganese.</text>
</comment>
<evidence type="ECO:0000256" key="4">
    <source>
        <dbReference type="ARBA" id="ARBA00022679"/>
    </source>
</evidence>
<evidence type="ECO:0000256" key="8">
    <source>
        <dbReference type="ARBA" id="ARBA00031306"/>
    </source>
</evidence>
<dbReference type="GO" id="GO:0016740">
    <property type="term" value="F:transferase activity"/>
    <property type="evidence" value="ECO:0007669"/>
    <property type="project" value="UniProtKB-UniRule"/>
</dbReference>
<dbReference type="EMBL" id="JABBGK010000001">
    <property type="protein sequence ID" value="NML73595.1"/>
    <property type="molecule type" value="Genomic_DNA"/>
</dbReference>
<evidence type="ECO:0000313" key="13">
    <source>
        <dbReference type="Proteomes" id="UP000541470"/>
    </source>
</evidence>
<feature type="binding site" evidence="11">
    <location>
        <position position="274"/>
    </location>
    <ligand>
        <name>Mg(2+)</name>
        <dbReference type="ChEBI" id="CHEBI:18420"/>
    </ligand>
</feature>
<evidence type="ECO:0000256" key="5">
    <source>
        <dbReference type="ARBA" id="ARBA00022723"/>
    </source>
</evidence>
<evidence type="ECO:0000313" key="12">
    <source>
        <dbReference type="EMBL" id="NML73595.1"/>
    </source>
</evidence>
<evidence type="ECO:0000256" key="10">
    <source>
        <dbReference type="PIRNR" id="PIRNR006268"/>
    </source>
</evidence>
<feature type="binding site" evidence="11">
    <location>
        <position position="156"/>
    </location>
    <ligand>
        <name>Mg(2+)</name>
        <dbReference type="ChEBI" id="CHEBI:18420"/>
    </ligand>
</feature>
<keyword evidence="7 10" id="KW-0460">Magnesium</keyword>
<keyword evidence="4 10" id="KW-0808">Transferase</keyword>
<dbReference type="AlphaFoldDB" id="A0A7Y0AUD6"/>
<protein>
    <recommendedName>
        <fullName evidence="2 10">FAD:protein FMN transferase</fullName>
        <ecNumber evidence="1 10">2.7.1.180</ecNumber>
    </recommendedName>
    <alternativeName>
        <fullName evidence="8 10">Flavin transferase</fullName>
    </alternativeName>
</protein>
<dbReference type="RefSeq" id="WP_169588048.1">
    <property type="nucleotide sequence ID" value="NZ_JABBGK010000001.1"/>
</dbReference>
<evidence type="ECO:0000256" key="9">
    <source>
        <dbReference type="ARBA" id="ARBA00048540"/>
    </source>
</evidence>
<evidence type="ECO:0000256" key="1">
    <source>
        <dbReference type="ARBA" id="ARBA00011955"/>
    </source>
</evidence>
<evidence type="ECO:0000256" key="2">
    <source>
        <dbReference type="ARBA" id="ARBA00016337"/>
    </source>
</evidence>
<comment type="similarity">
    <text evidence="10">Belongs to the ApbE family.</text>
</comment>
<keyword evidence="13" id="KW-1185">Reference proteome</keyword>
<dbReference type="Gene3D" id="3.10.520.10">
    <property type="entry name" value="ApbE-like domains"/>
    <property type="match status" value="1"/>
</dbReference>
<sequence>MPKTFTDLVRHTLSGPTMGTRWSALFHASPAFDPEPVRAAMAAAVAEVDAQMSTWKPDSDLNRLSAAGPGEWVLLPAPLMEVLSAGLDVGRATGGAFDIGMGDAVTAWGFGADQADEDRIRAARAKPRRPAHECLELDRAGGRARKNQPMVFDLSGIAKGYGVDRLAHVARSFGVNDALLAIDGELRALGSQPDGTAWTVAVEAPEPDRRAPHSILELSDTAVATSGDYRHGVQVGTRRLGHTMDPRRGMPLAASPASVTVLAGDCMTADAWATAMMVLGQERGLTFARTIGLSVLFLSGRGTESVGTGSFAPITPLPMTGARPISG</sequence>
<dbReference type="PANTHER" id="PTHR30040:SF2">
    <property type="entry name" value="FAD:PROTEIN FMN TRANSFERASE"/>
    <property type="match status" value="1"/>
</dbReference>
<evidence type="ECO:0000256" key="11">
    <source>
        <dbReference type="PIRSR" id="PIRSR006268-2"/>
    </source>
</evidence>
<evidence type="ECO:0000256" key="6">
    <source>
        <dbReference type="ARBA" id="ARBA00022827"/>
    </source>
</evidence>
<dbReference type="EC" id="2.7.1.180" evidence="1 10"/>
<name>A0A7Y0AUD6_9HYPH</name>
<organism evidence="12 13">
    <name type="scientific">Rhizobium terricola</name>
    <dbReference type="NCBI Taxonomy" id="2728849"/>
    <lineage>
        <taxon>Bacteria</taxon>
        <taxon>Pseudomonadati</taxon>
        <taxon>Pseudomonadota</taxon>
        <taxon>Alphaproteobacteria</taxon>
        <taxon>Hyphomicrobiales</taxon>
        <taxon>Rhizobiaceae</taxon>
        <taxon>Rhizobium/Agrobacterium group</taxon>
        <taxon>Rhizobium</taxon>
    </lineage>
</organism>
<dbReference type="PIRSF" id="PIRSF006268">
    <property type="entry name" value="ApbE"/>
    <property type="match status" value="1"/>
</dbReference>
<dbReference type="GO" id="GO:0046872">
    <property type="term" value="F:metal ion binding"/>
    <property type="evidence" value="ECO:0007669"/>
    <property type="project" value="UniProtKB-UniRule"/>
</dbReference>
<keyword evidence="3 10" id="KW-0285">Flavoprotein</keyword>
<dbReference type="InterPro" id="IPR003374">
    <property type="entry name" value="ApbE-like_sf"/>
</dbReference>
<feature type="binding site" evidence="11">
    <location>
        <position position="270"/>
    </location>
    <ligand>
        <name>Mg(2+)</name>
        <dbReference type="ChEBI" id="CHEBI:18420"/>
    </ligand>
</feature>